<name>A0A084AZ42_STACB</name>
<dbReference type="GO" id="GO:0008897">
    <property type="term" value="F:holo-[acyl-carrier-protein] synthase activity"/>
    <property type="evidence" value="ECO:0007669"/>
    <property type="project" value="InterPro"/>
</dbReference>
<dbReference type="InterPro" id="IPR002642">
    <property type="entry name" value="LysoPLipase_cat_dom"/>
</dbReference>
<dbReference type="SUPFAM" id="SSF56214">
    <property type="entry name" value="4'-phosphopantetheinyl transferase"/>
    <property type="match status" value="1"/>
</dbReference>
<gene>
    <name evidence="9" type="ORF">S7711_02724</name>
</gene>
<evidence type="ECO:0000256" key="3">
    <source>
        <dbReference type="ARBA" id="ARBA00022963"/>
    </source>
</evidence>
<reference evidence="9 10" key="1">
    <citation type="journal article" date="2014" name="BMC Genomics">
        <title>Comparative genome sequencing reveals chemotype-specific gene clusters in the toxigenic black mold Stachybotrys.</title>
        <authorList>
            <person name="Semeiks J."/>
            <person name="Borek D."/>
            <person name="Otwinowski Z."/>
            <person name="Grishin N.V."/>
        </authorList>
    </citation>
    <scope>NUCLEOTIDE SEQUENCE [LARGE SCALE GENOMIC DNA]</scope>
    <source>
        <strain evidence="10">CBS 109288 / IBT 7711</strain>
    </source>
</reference>
<keyword evidence="3 5" id="KW-0442">Lipid degradation</keyword>
<evidence type="ECO:0000313" key="9">
    <source>
        <dbReference type="EMBL" id="KEY70571.1"/>
    </source>
</evidence>
<evidence type="ECO:0000256" key="6">
    <source>
        <dbReference type="RuleBase" id="RU362103"/>
    </source>
</evidence>
<keyword evidence="10" id="KW-1185">Reference proteome</keyword>
<dbReference type="PANTHER" id="PTHR10728">
    <property type="entry name" value="CYTOSOLIC PHOSPHOLIPASE A2"/>
    <property type="match status" value="1"/>
</dbReference>
<feature type="region of interest" description="Disordered" evidence="7">
    <location>
        <begin position="349"/>
        <end position="394"/>
    </location>
</feature>
<keyword evidence="2 5" id="KW-0378">Hydrolase</keyword>
<dbReference type="PANTHER" id="PTHR10728:SF40">
    <property type="entry name" value="PATATIN FAMILY PROTEIN"/>
    <property type="match status" value="1"/>
</dbReference>
<dbReference type="PROSITE" id="PS51210">
    <property type="entry name" value="PLA2C"/>
    <property type="match status" value="1"/>
</dbReference>
<dbReference type="AlphaFoldDB" id="A0A084AZ42"/>
<dbReference type="Gene3D" id="3.40.1090.10">
    <property type="entry name" value="Cytosolic phospholipase A2 catalytic domain"/>
    <property type="match status" value="2"/>
</dbReference>
<evidence type="ECO:0000256" key="5">
    <source>
        <dbReference type="PROSITE-ProRule" id="PRU00555"/>
    </source>
</evidence>
<dbReference type="InterPro" id="IPR016035">
    <property type="entry name" value="Acyl_Trfase/lysoPLipase"/>
</dbReference>
<proteinExistence type="inferred from homology"/>
<dbReference type="HOGENOM" id="CLU_013227_0_0_1"/>
<dbReference type="Proteomes" id="UP000028045">
    <property type="component" value="Unassembled WGS sequence"/>
</dbReference>
<dbReference type="EC" id="3.1.1.5" evidence="6"/>
<sequence length="959" mass="106070">MVILTAIRQSPAYLYIKTYCICALVTLFQASPVSSRLPRVGETLQLSKYRIVNTRLGPRIFPVDRDDAPGREPQSLAQAAKQLVISPELAGPWARQSRVREIVRRWYHRAVDLAQLKRLLRRDDADVRAYPELNWDATVRRSSALHAEERRFTELRKHRISSNGRNSLHGFLRLPKDHKVDPRDVPLVALGGSGGGYRAMYGLTSFISASKKLGLWDCITWVAGVSGSCWTIAAYYTIAYHDVSRLTQHYLSMAREVAHPMSIYALNTVARSSRGVYFLIGPLVRKARNGIIGLGMMDLYATLTTTYQFISREPRARLSRATFQWSKVWSRSGLDRGAEPMPILTAVRRAPKDSAGVKPHGDSSISKGHPPKRALTQHQTHASDAIASARPQPARRAEESPNFFQWFEISPLEIGSPEAHGYIPTWSWGRTFAAGRSIGRAPEQSLSLLLGQCTSAPAGPLTAYISALLASMPKGTAMSRLLLLLNNFARMKRWERLWGNPIRAGHDPNPFYGSNAAFPSDMQSSSQVQVVGVGVSSVDPDRLDRMAKRQRPGSGDPDKRLWRLAKRILGGEELEQVTGLLAGVGHAEGRRKRFQFLLSVTWAAKMAVHKALHPQYAVSWHDLVMPASFISPNAHLDQSIRASHVGFSEDWLSQHGARDVPSVRLNMSHDGGRFIANAVAECGLGFRRQPPGANRDQLSTAASHPAADALGAGAGVICQDVMGPDVRQFDHTPAPPNAVADNDSHASRARPWESQGRVRLMDSGMSNNLPNHILARPERGTDVILAFDTSSDVQTGSALQRIQNWADDCNLELEERTEQFHPSQARYCRDADSDAVETPAQAIESQFLGQYTRVFRGLRDTGEELFLIYCPLLPNGSNPGFDPATAPFSTSYNLIWTPAQIKTLSTTAEANLTDYSIDVIRQVMQTVYMAKRERRLATERSGTGGDQAGTHDARQLHSA</sequence>
<dbReference type="GO" id="GO:0005829">
    <property type="term" value="C:cytosol"/>
    <property type="evidence" value="ECO:0007669"/>
    <property type="project" value="TreeGrafter"/>
</dbReference>
<dbReference type="Gene3D" id="3.90.470.20">
    <property type="entry name" value="4'-phosphopantetheinyl transferase domain"/>
    <property type="match status" value="1"/>
</dbReference>
<dbReference type="InterPro" id="IPR037143">
    <property type="entry name" value="4-PPantetheinyl_Trfase_dom_sf"/>
</dbReference>
<keyword evidence="4 5" id="KW-0443">Lipid metabolism</keyword>
<feature type="region of interest" description="Disordered" evidence="7">
    <location>
        <begin position="936"/>
        <end position="959"/>
    </location>
</feature>
<evidence type="ECO:0000256" key="2">
    <source>
        <dbReference type="ARBA" id="ARBA00022801"/>
    </source>
</evidence>
<feature type="compositionally biased region" description="Basic and acidic residues" evidence="7">
    <location>
        <begin position="949"/>
        <end position="959"/>
    </location>
</feature>
<feature type="domain" description="PLA2c" evidence="8">
    <location>
        <begin position="131"/>
        <end position="959"/>
    </location>
</feature>
<dbReference type="OrthoDB" id="6121437at2759"/>
<dbReference type="SUPFAM" id="SSF52151">
    <property type="entry name" value="FabD/lysophospholipase-like"/>
    <property type="match status" value="1"/>
</dbReference>
<dbReference type="Pfam" id="PF01735">
    <property type="entry name" value="PLA2_B"/>
    <property type="match status" value="1"/>
</dbReference>
<dbReference type="GO" id="GO:0046475">
    <property type="term" value="P:glycerophospholipid catabolic process"/>
    <property type="evidence" value="ECO:0007669"/>
    <property type="project" value="TreeGrafter"/>
</dbReference>
<dbReference type="GO" id="GO:0004623">
    <property type="term" value="F:phospholipase A2 activity"/>
    <property type="evidence" value="ECO:0007669"/>
    <property type="project" value="TreeGrafter"/>
</dbReference>
<protein>
    <recommendedName>
        <fullName evidence="6">Lysophospholipase</fullName>
        <ecNumber evidence="6">3.1.1.5</ecNumber>
    </recommendedName>
</protein>
<comment type="similarity">
    <text evidence="1 6">Belongs to the lysophospholipase family.</text>
</comment>
<organism evidence="9 10">
    <name type="scientific">Stachybotrys chartarum (strain CBS 109288 / IBT 7711)</name>
    <name type="common">Toxic black mold</name>
    <name type="synonym">Stilbospora chartarum</name>
    <dbReference type="NCBI Taxonomy" id="1280523"/>
    <lineage>
        <taxon>Eukaryota</taxon>
        <taxon>Fungi</taxon>
        <taxon>Dikarya</taxon>
        <taxon>Ascomycota</taxon>
        <taxon>Pezizomycotina</taxon>
        <taxon>Sordariomycetes</taxon>
        <taxon>Hypocreomycetidae</taxon>
        <taxon>Hypocreales</taxon>
        <taxon>Stachybotryaceae</taxon>
        <taxon>Stachybotrys</taxon>
    </lineage>
</organism>
<evidence type="ECO:0000256" key="4">
    <source>
        <dbReference type="ARBA" id="ARBA00023098"/>
    </source>
</evidence>
<evidence type="ECO:0000259" key="8">
    <source>
        <dbReference type="PROSITE" id="PS51210"/>
    </source>
</evidence>
<dbReference type="GO" id="GO:0004622">
    <property type="term" value="F:phosphatidylcholine lysophospholipase activity"/>
    <property type="evidence" value="ECO:0007669"/>
    <property type="project" value="UniProtKB-EC"/>
</dbReference>
<evidence type="ECO:0000256" key="1">
    <source>
        <dbReference type="ARBA" id="ARBA00008780"/>
    </source>
</evidence>
<dbReference type="GO" id="GO:0000287">
    <property type="term" value="F:magnesium ion binding"/>
    <property type="evidence" value="ECO:0007669"/>
    <property type="project" value="InterPro"/>
</dbReference>
<evidence type="ECO:0000256" key="7">
    <source>
        <dbReference type="SAM" id="MobiDB-lite"/>
    </source>
</evidence>
<comment type="catalytic activity">
    <reaction evidence="6">
        <text>a 1-acyl-sn-glycero-3-phosphocholine + H2O = sn-glycerol 3-phosphocholine + a fatty acid + H(+)</text>
        <dbReference type="Rhea" id="RHEA:15177"/>
        <dbReference type="ChEBI" id="CHEBI:15377"/>
        <dbReference type="ChEBI" id="CHEBI:15378"/>
        <dbReference type="ChEBI" id="CHEBI:16870"/>
        <dbReference type="ChEBI" id="CHEBI:28868"/>
        <dbReference type="ChEBI" id="CHEBI:58168"/>
        <dbReference type="EC" id="3.1.1.5"/>
    </reaction>
</comment>
<evidence type="ECO:0000313" key="10">
    <source>
        <dbReference type="Proteomes" id="UP000028045"/>
    </source>
</evidence>
<feature type="region of interest" description="Disordered" evidence="7">
    <location>
        <begin position="730"/>
        <end position="753"/>
    </location>
</feature>
<accession>A0A084AZ42</accession>
<dbReference type="EMBL" id="KL648432">
    <property type="protein sequence ID" value="KEY70571.1"/>
    <property type="molecule type" value="Genomic_DNA"/>
</dbReference>